<comment type="similarity">
    <text evidence="1">Belongs to the zinc-containing alcohol dehydrogenase family.</text>
</comment>
<dbReference type="InterPro" id="IPR047122">
    <property type="entry name" value="Trans-enoyl_RdTase-like"/>
</dbReference>
<dbReference type="OrthoDB" id="9992527at2759"/>
<proteinExistence type="inferred from homology"/>
<name>A0A9P4LQD4_9PLEO</name>
<feature type="domain" description="Enoyl reductase (ER)" evidence="4">
    <location>
        <begin position="11"/>
        <end position="342"/>
    </location>
</feature>
<dbReference type="Gene3D" id="3.40.50.720">
    <property type="entry name" value="NAD(P)-binding Rossmann-like Domain"/>
    <property type="match status" value="1"/>
</dbReference>
<evidence type="ECO:0000256" key="2">
    <source>
        <dbReference type="ARBA" id="ARBA00011245"/>
    </source>
</evidence>
<evidence type="ECO:0000259" key="4">
    <source>
        <dbReference type="SMART" id="SM00829"/>
    </source>
</evidence>
<reference evidence="5" key="1">
    <citation type="journal article" date="2020" name="Stud. Mycol.">
        <title>101 Dothideomycetes genomes: a test case for predicting lifestyles and emergence of pathogens.</title>
        <authorList>
            <person name="Haridas S."/>
            <person name="Albert R."/>
            <person name="Binder M."/>
            <person name="Bloem J."/>
            <person name="Labutti K."/>
            <person name="Salamov A."/>
            <person name="Andreopoulos B."/>
            <person name="Baker S."/>
            <person name="Barry K."/>
            <person name="Bills G."/>
            <person name="Bluhm B."/>
            <person name="Cannon C."/>
            <person name="Castanera R."/>
            <person name="Culley D."/>
            <person name="Daum C."/>
            <person name="Ezra D."/>
            <person name="Gonzalez J."/>
            <person name="Henrissat B."/>
            <person name="Kuo A."/>
            <person name="Liang C."/>
            <person name="Lipzen A."/>
            <person name="Lutzoni F."/>
            <person name="Magnuson J."/>
            <person name="Mondo S."/>
            <person name="Nolan M."/>
            <person name="Ohm R."/>
            <person name="Pangilinan J."/>
            <person name="Park H.-J."/>
            <person name="Ramirez L."/>
            <person name="Alfaro M."/>
            <person name="Sun H."/>
            <person name="Tritt A."/>
            <person name="Yoshinaga Y."/>
            <person name="Zwiers L.-H."/>
            <person name="Turgeon B."/>
            <person name="Goodwin S."/>
            <person name="Spatafora J."/>
            <person name="Crous P."/>
            <person name="Grigoriev I."/>
        </authorList>
    </citation>
    <scope>NUCLEOTIDE SEQUENCE</scope>
    <source>
        <strain evidence="5">CBS 110217</strain>
    </source>
</reference>
<dbReference type="PANTHER" id="PTHR45348:SF2">
    <property type="entry name" value="ZINC-TYPE ALCOHOL DEHYDROGENASE-LIKE PROTEIN C2E1P3.01"/>
    <property type="match status" value="1"/>
</dbReference>
<dbReference type="Gene3D" id="3.90.180.10">
    <property type="entry name" value="Medium-chain alcohol dehydrogenases, catalytic domain"/>
    <property type="match status" value="1"/>
</dbReference>
<dbReference type="PANTHER" id="PTHR45348">
    <property type="entry name" value="HYPOTHETICAL OXIDOREDUCTASE (EUROFUNG)"/>
    <property type="match status" value="1"/>
</dbReference>
<accession>A0A9P4LQD4</accession>
<dbReference type="GO" id="GO:0016651">
    <property type="term" value="F:oxidoreductase activity, acting on NAD(P)H"/>
    <property type="evidence" value="ECO:0007669"/>
    <property type="project" value="InterPro"/>
</dbReference>
<evidence type="ECO:0000256" key="1">
    <source>
        <dbReference type="ARBA" id="ARBA00008072"/>
    </source>
</evidence>
<dbReference type="SUPFAM" id="SSF50129">
    <property type="entry name" value="GroES-like"/>
    <property type="match status" value="1"/>
</dbReference>
<dbReference type="Proteomes" id="UP000799777">
    <property type="component" value="Unassembled WGS sequence"/>
</dbReference>
<dbReference type="CDD" id="cd08249">
    <property type="entry name" value="enoyl_reductase_like"/>
    <property type="match status" value="1"/>
</dbReference>
<organism evidence="5 6">
    <name type="scientific">Setomelanomma holmii</name>
    <dbReference type="NCBI Taxonomy" id="210430"/>
    <lineage>
        <taxon>Eukaryota</taxon>
        <taxon>Fungi</taxon>
        <taxon>Dikarya</taxon>
        <taxon>Ascomycota</taxon>
        <taxon>Pezizomycotina</taxon>
        <taxon>Dothideomycetes</taxon>
        <taxon>Pleosporomycetidae</taxon>
        <taxon>Pleosporales</taxon>
        <taxon>Pleosporineae</taxon>
        <taxon>Phaeosphaeriaceae</taxon>
        <taxon>Setomelanomma</taxon>
    </lineage>
</organism>
<comment type="subunit">
    <text evidence="2">Monomer.</text>
</comment>
<dbReference type="InterPro" id="IPR011032">
    <property type="entry name" value="GroES-like_sf"/>
</dbReference>
<evidence type="ECO:0000313" key="5">
    <source>
        <dbReference type="EMBL" id="KAF2034113.1"/>
    </source>
</evidence>
<dbReference type="EMBL" id="ML978163">
    <property type="protein sequence ID" value="KAF2034113.1"/>
    <property type="molecule type" value="Genomic_DNA"/>
</dbReference>
<dbReference type="Pfam" id="PF08240">
    <property type="entry name" value="ADH_N"/>
    <property type="match status" value="1"/>
</dbReference>
<dbReference type="InterPro" id="IPR013154">
    <property type="entry name" value="ADH-like_N"/>
</dbReference>
<evidence type="ECO:0000313" key="6">
    <source>
        <dbReference type="Proteomes" id="UP000799777"/>
    </source>
</evidence>
<keyword evidence="3" id="KW-0560">Oxidoreductase</keyword>
<gene>
    <name evidence="5" type="ORF">EK21DRAFT_108524</name>
</gene>
<sequence>MSTTQKVLVVTAIGQPVTSVPNWPIPVPGPKQIQLRITVGGLNPHDQKARDIGVFIKDDLPAILGNDVVGVVTALGEGASRFKVGDRVFGQAHMKMESKALQEYAVLDEDYAARVPKGVSEDEAATLPTNIIADVVAFFDPSHLAIPAPWNKQGNVGDIAFSAILIIGGGSNCGRFATQLASLSGFSTIVVIGGLESELKSYGATHIVDRHGGHDTVLARIRDIVGDELVYAFDAVSPPSEQHLAVNALSNSKKGKLARLVWSRGSVAGDKILAKKEGYELKNVMGVSHNHPDVTVPFWRVVGDWLVQRKIRPTEYVSVEGLDVQKVNEVLDRYRDGEKVVQPHFRVST</sequence>
<dbReference type="InterPro" id="IPR036291">
    <property type="entry name" value="NAD(P)-bd_dom_sf"/>
</dbReference>
<dbReference type="SMART" id="SM00829">
    <property type="entry name" value="PKS_ER"/>
    <property type="match status" value="1"/>
</dbReference>
<comment type="caution">
    <text evidence="5">The sequence shown here is derived from an EMBL/GenBank/DDBJ whole genome shotgun (WGS) entry which is preliminary data.</text>
</comment>
<evidence type="ECO:0000256" key="3">
    <source>
        <dbReference type="ARBA" id="ARBA00023002"/>
    </source>
</evidence>
<dbReference type="AlphaFoldDB" id="A0A9P4LQD4"/>
<dbReference type="SUPFAM" id="SSF51735">
    <property type="entry name" value="NAD(P)-binding Rossmann-fold domains"/>
    <property type="match status" value="1"/>
</dbReference>
<protein>
    <submittedName>
        <fullName evidence="5">GroES-like protein</fullName>
    </submittedName>
</protein>
<dbReference type="InterPro" id="IPR020843">
    <property type="entry name" value="ER"/>
</dbReference>
<keyword evidence="6" id="KW-1185">Reference proteome</keyword>